<protein>
    <submittedName>
        <fullName evidence="2">Aspartate/glutamate racemase family protein</fullName>
    </submittedName>
</protein>
<name>A0AA42CND6_9HYPH</name>
<evidence type="ECO:0000256" key="1">
    <source>
        <dbReference type="ARBA" id="ARBA00038414"/>
    </source>
</evidence>
<evidence type="ECO:0000313" key="2">
    <source>
        <dbReference type="EMBL" id="MCW6509302.1"/>
    </source>
</evidence>
<dbReference type="PANTHER" id="PTHR28047:SF5">
    <property type="entry name" value="PROTEIN DCG1"/>
    <property type="match status" value="1"/>
</dbReference>
<organism evidence="2 3">
    <name type="scientific">Lichenifustis flavocetrariae</name>
    <dbReference type="NCBI Taxonomy" id="2949735"/>
    <lineage>
        <taxon>Bacteria</taxon>
        <taxon>Pseudomonadati</taxon>
        <taxon>Pseudomonadota</taxon>
        <taxon>Alphaproteobacteria</taxon>
        <taxon>Hyphomicrobiales</taxon>
        <taxon>Lichenihabitantaceae</taxon>
        <taxon>Lichenifustis</taxon>
    </lineage>
</organism>
<dbReference type="EMBL" id="JAMOIM010000009">
    <property type="protein sequence ID" value="MCW6509302.1"/>
    <property type="molecule type" value="Genomic_DNA"/>
</dbReference>
<dbReference type="Gene3D" id="3.40.50.12500">
    <property type="match status" value="1"/>
</dbReference>
<dbReference type="AlphaFoldDB" id="A0AA42CND6"/>
<accession>A0AA42CND6</accession>
<comment type="caution">
    <text evidence="2">The sequence shown here is derived from an EMBL/GenBank/DDBJ whole genome shotgun (WGS) entry which is preliminary data.</text>
</comment>
<gene>
    <name evidence="2" type="ORF">M8523_14855</name>
</gene>
<dbReference type="Proteomes" id="UP001165667">
    <property type="component" value="Unassembled WGS sequence"/>
</dbReference>
<dbReference type="Pfam" id="PF01177">
    <property type="entry name" value="Asp_Glu_race"/>
    <property type="match status" value="1"/>
</dbReference>
<dbReference type="InterPro" id="IPR015942">
    <property type="entry name" value="Asp/Glu/hydantoin_racemase"/>
</dbReference>
<evidence type="ECO:0000313" key="3">
    <source>
        <dbReference type="Proteomes" id="UP001165667"/>
    </source>
</evidence>
<dbReference type="PANTHER" id="PTHR28047">
    <property type="entry name" value="PROTEIN DCG1"/>
    <property type="match status" value="1"/>
</dbReference>
<dbReference type="GO" id="GO:0047661">
    <property type="term" value="F:amino-acid racemase activity"/>
    <property type="evidence" value="ECO:0007669"/>
    <property type="project" value="InterPro"/>
</dbReference>
<dbReference type="InterPro" id="IPR053714">
    <property type="entry name" value="Iso_Racemase_Enz_sf"/>
</dbReference>
<keyword evidence="3" id="KW-1185">Reference proteome</keyword>
<comment type="similarity">
    <text evidence="1">Belongs to the HyuE racemase family.</text>
</comment>
<proteinExistence type="inferred from homology"/>
<sequence length="249" mass="25409">MTDRPFRILAVNSNTDERVTGRVTRAIGDVLPGCHVEGITAGFGPRGIGGRADLTISAMATLSAAVDHPGEHDAIIVACFSDPGLHALREVLDIPVVGIGEASFLTAVQLGARFCVVTVGPRVVPVIEEAVQATGLASRFCGVEIVDTAALQAPDPVPLLLEGVEKAVRGRGAEVAILGGAAFAGLAARVGERSPIPIVGSVEAAAVQALALIHLKAGRPKVGSYARPAVKPMTGLTGRLARLLASEAS</sequence>
<dbReference type="InterPro" id="IPR052186">
    <property type="entry name" value="Hydantoin_racemase-like"/>
</dbReference>
<reference evidence="2" key="1">
    <citation type="submission" date="2022-05" db="EMBL/GenBank/DDBJ databases">
        <authorList>
            <person name="Pankratov T."/>
        </authorList>
    </citation>
    <scope>NUCLEOTIDE SEQUENCE</scope>
    <source>
        <strain evidence="2">BP6-180914</strain>
    </source>
</reference>
<dbReference type="RefSeq" id="WP_282585674.1">
    <property type="nucleotide sequence ID" value="NZ_JAMOIM010000009.1"/>
</dbReference>